<comment type="caution">
    <text evidence="3">The sequence shown here is derived from an EMBL/GenBank/DDBJ whole genome shotgun (WGS) entry which is preliminary data.</text>
</comment>
<dbReference type="PROSITE" id="PS50090">
    <property type="entry name" value="MYB_LIKE"/>
    <property type="match status" value="1"/>
</dbReference>
<sequence length="279" mass="32556">MSLIPIDKREVRSCLNSWMLERVKLRKLYFESFKSLSTKHVSELETFFVIHNPTDPDFDSSMLPEGLECVVTVFNHYQENPLADAPSGDSRLCHDDRFNPLAKLQITNEKLDDLVRTAISSIFLDYVHEQWGLHRYVIYEAFKHVDRHLERIFKAAAEKRANNAARIALEPLEVQTWSNDEQRRLEEALVWYRRVKNTADKWKKIGAFVVSKTARQCAQRYKECREQVLNADSSIKNAESEIKDEKGKMEELEAPKYWHIQTAEEEAQGISKGHGTYNH</sequence>
<gene>
    <name evidence="3" type="ORF">IE077_002871</name>
</gene>
<protein>
    <recommendedName>
        <fullName evidence="2">Myb-like domain-containing protein</fullName>
    </recommendedName>
</protein>
<dbReference type="InterPro" id="IPR001005">
    <property type="entry name" value="SANT/Myb"/>
</dbReference>
<feature type="domain" description="Myb-like" evidence="2">
    <location>
        <begin position="177"/>
        <end position="225"/>
    </location>
</feature>
<dbReference type="EMBL" id="JADAQX010000316">
    <property type="protein sequence ID" value="KAF8820722.1"/>
    <property type="molecule type" value="Genomic_DNA"/>
</dbReference>
<dbReference type="CDD" id="cd00167">
    <property type="entry name" value="SANT"/>
    <property type="match status" value="1"/>
</dbReference>
<evidence type="ECO:0000259" key="2">
    <source>
        <dbReference type="PROSITE" id="PS50090"/>
    </source>
</evidence>
<accession>A0ABQ7J9S2</accession>
<evidence type="ECO:0000313" key="4">
    <source>
        <dbReference type="Proteomes" id="UP000823046"/>
    </source>
</evidence>
<dbReference type="Proteomes" id="UP000823046">
    <property type="component" value="Unassembled WGS sequence"/>
</dbReference>
<feature type="non-terminal residue" evidence="3">
    <location>
        <position position="279"/>
    </location>
</feature>
<proteinExistence type="predicted"/>
<dbReference type="Gene3D" id="1.10.10.60">
    <property type="entry name" value="Homeodomain-like"/>
    <property type="match status" value="1"/>
</dbReference>
<dbReference type="SUPFAM" id="SSF46689">
    <property type="entry name" value="Homeodomain-like"/>
    <property type="match status" value="1"/>
</dbReference>
<evidence type="ECO:0000313" key="3">
    <source>
        <dbReference type="EMBL" id="KAF8820722.1"/>
    </source>
</evidence>
<name>A0ABQ7J9S2_9APIC</name>
<keyword evidence="1" id="KW-0175">Coiled coil</keyword>
<organism evidence="3 4">
    <name type="scientific">Cardiosporidium cionae</name>
    <dbReference type="NCBI Taxonomy" id="476202"/>
    <lineage>
        <taxon>Eukaryota</taxon>
        <taxon>Sar</taxon>
        <taxon>Alveolata</taxon>
        <taxon>Apicomplexa</taxon>
        <taxon>Aconoidasida</taxon>
        <taxon>Nephromycida</taxon>
        <taxon>Cardiosporidium</taxon>
    </lineage>
</organism>
<keyword evidence="4" id="KW-1185">Reference proteome</keyword>
<dbReference type="InterPro" id="IPR009057">
    <property type="entry name" value="Homeodomain-like_sf"/>
</dbReference>
<evidence type="ECO:0000256" key="1">
    <source>
        <dbReference type="SAM" id="Coils"/>
    </source>
</evidence>
<feature type="coiled-coil region" evidence="1">
    <location>
        <begin position="221"/>
        <end position="255"/>
    </location>
</feature>
<reference evidence="3 4" key="1">
    <citation type="journal article" date="2020" name="bioRxiv">
        <title>Metabolic contributions of an alphaproteobacterial endosymbiont in the apicomplexan Cardiosporidium cionae.</title>
        <authorList>
            <person name="Hunter E.S."/>
            <person name="Paight C.J."/>
            <person name="Lane C.E."/>
        </authorList>
    </citation>
    <scope>NUCLEOTIDE SEQUENCE [LARGE SCALE GENOMIC DNA]</scope>
    <source>
        <strain evidence="3">ESH_2018</strain>
    </source>
</reference>